<evidence type="ECO:0000256" key="1">
    <source>
        <dbReference type="SAM" id="MobiDB-lite"/>
    </source>
</evidence>
<protein>
    <submittedName>
        <fullName evidence="2">Uncharacterized protein</fullName>
    </submittedName>
</protein>
<feature type="compositionally biased region" description="Acidic residues" evidence="1">
    <location>
        <begin position="202"/>
        <end position="218"/>
    </location>
</feature>
<feature type="compositionally biased region" description="Basic and acidic residues" evidence="1">
    <location>
        <begin position="291"/>
        <end position="300"/>
    </location>
</feature>
<gene>
    <name evidence="2" type="ORF">GGX14DRAFT_576626</name>
</gene>
<dbReference type="EMBL" id="JARJCW010000101">
    <property type="protein sequence ID" value="KAJ7194138.1"/>
    <property type="molecule type" value="Genomic_DNA"/>
</dbReference>
<feature type="region of interest" description="Disordered" evidence="1">
    <location>
        <begin position="192"/>
        <end position="255"/>
    </location>
</feature>
<feature type="compositionally biased region" description="Basic and acidic residues" evidence="1">
    <location>
        <begin position="594"/>
        <end position="605"/>
    </location>
</feature>
<comment type="caution">
    <text evidence="2">The sequence shown here is derived from an EMBL/GenBank/DDBJ whole genome shotgun (WGS) entry which is preliminary data.</text>
</comment>
<feature type="compositionally biased region" description="Polar residues" evidence="1">
    <location>
        <begin position="270"/>
        <end position="282"/>
    </location>
</feature>
<proteinExistence type="predicted"/>
<keyword evidence="3" id="KW-1185">Reference proteome</keyword>
<dbReference type="AlphaFoldDB" id="A0AAD6UT95"/>
<feature type="compositionally biased region" description="Low complexity" evidence="1">
    <location>
        <begin position="581"/>
        <end position="593"/>
    </location>
</feature>
<reference evidence="2" key="1">
    <citation type="submission" date="2023-03" db="EMBL/GenBank/DDBJ databases">
        <title>Massive genome expansion in bonnet fungi (Mycena s.s.) driven by repeated elements and novel gene families across ecological guilds.</title>
        <authorList>
            <consortium name="Lawrence Berkeley National Laboratory"/>
            <person name="Harder C.B."/>
            <person name="Miyauchi S."/>
            <person name="Viragh M."/>
            <person name="Kuo A."/>
            <person name="Thoen E."/>
            <person name="Andreopoulos B."/>
            <person name="Lu D."/>
            <person name="Skrede I."/>
            <person name="Drula E."/>
            <person name="Henrissat B."/>
            <person name="Morin E."/>
            <person name="Kohler A."/>
            <person name="Barry K."/>
            <person name="LaButti K."/>
            <person name="Morin E."/>
            <person name="Salamov A."/>
            <person name="Lipzen A."/>
            <person name="Mereny Z."/>
            <person name="Hegedus B."/>
            <person name="Baldrian P."/>
            <person name="Stursova M."/>
            <person name="Weitz H."/>
            <person name="Taylor A."/>
            <person name="Grigoriev I.V."/>
            <person name="Nagy L.G."/>
            <person name="Martin F."/>
            <person name="Kauserud H."/>
        </authorList>
    </citation>
    <scope>NUCLEOTIDE SEQUENCE</scope>
    <source>
        <strain evidence="2">9144</strain>
    </source>
</reference>
<feature type="region of interest" description="Disordered" evidence="1">
    <location>
        <begin position="267"/>
        <end position="303"/>
    </location>
</feature>
<evidence type="ECO:0000313" key="2">
    <source>
        <dbReference type="EMBL" id="KAJ7194138.1"/>
    </source>
</evidence>
<evidence type="ECO:0000313" key="3">
    <source>
        <dbReference type="Proteomes" id="UP001219525"/>
    </source>
</evidence>
<feature type="region of interest" description="Disordered" evidence="1">
    <location>
        <begin position="550"/>
        <end position="611"/>
    </location>
</feature>
<name>A0AAD6UT95_9AGAR</name>
<accession>A0AAD6UT95</accession>
<organism evidence="2 3">
    <name type="scientific">Mycena pura</name>
    <dbReference type="NCBI Taxonomy" id="153505"/>
    <lineage>
        <taxon>Eukaryota</taxon>
        <taxon>Fungi</taxon>
        <taxon>Dikarya</taxon>
        <taxon>Basidiomycota</taxon>
        <taxon>Agaricomycotina</taxon>
        <taxon>Agaricomycetes</taxon>
        <taxon>Agaricomycetidae</taxon>
        <taxon>Agaricales</taxon>
        <taxon>Marasmiineae</taxon>
        <taxon>Mycenaceae</taxon>
        <taxon>Mycena</taxon>
    </lineage>
</organism>
<feature type="region of interest" description="Disordered" evidence="1">
    <location>
        <begin position="359"/>
        <end position="380"/>
    </location>
</feature>
<sequence>MTPPSTLNALPKPSLEPPFTAGHLLKPLDFTSTHTIFLFPPMSSSKMKAATIVEDDLDTDFYVAPVPSRYWSAFNHSASRLFINVLRRLSSNTQVSETVATNALSVGMRSIRYLFDQLRDQQPPEDILALVGLIHQLVSLVSQPLPELHFIPNLAVPDRLLPENFEVPSWKPPSEMALAEAPVLLPPKKRPATLSNIAQQPDGDDDDGDGDDDEDEEIERAARTPSPPPGPPKGKRTRSVTKSERKSAEYIDDSDAESVPATKVLKTKRASNAATQSHQTPAKDSIVVLKNPKDKNEGKPKGRNLIRNVSLTEVKDRVGDAIVSILNTKETFHKRVNLDLPEDAGATITVAVARKGPGVKPPFRSAMGSTPHARARDNDDFESDFAPLEPIPLKEVESLAVGEAQFPPFSCLNCILARVDCQPFGYGVQCSRCQTKRSKNCEHTLSAMELSNLFATIAKQNTFSLEMTKYVVDDLKASIARAKRDYNLLRLSIAAVEHSICRTIEHARAATDVLGTDGLLSYFEAPKSSQDPDAVDLLNRLIENFNSMKAAPGDSIASTPARQATPAEEGELAPSPSKRLPATPAAKKPSSKAPRAESRDIRDAPEGDNDN</sequence>
<dbReference type="Proteomes" id="UP001219525">
    <property type="component" value="Unassembled WGS sequence"/>
</dbReference>